<evidence type="ECO:0000256" key="1">
    <source>
        <dbReference type="SAM" id="MobiDB-lite"/>
    </source>
</evidence>
<feature type="region of interest" description="Disordered" evidence="1">
    <location>
        <begin position="526"/>
        <end position="596"/>
    </location>
</feature>
<feature type="region of interest" description="Disordered" evidence="1">
    <location>
        <begin position="463"/>
        <end position="499"/>
    </location>
</feature>
<organism evidence="2 3">
    <name type="scientific">Macrophomina phaseolina (strain MS6)</name>
    <name type="common">Charcoal rot fungus</name>
    <dbReference type="NCBI Taxonomy" id="1126212"/>
    <lineage>
        <taxon>Eukaryota</taxon>
        <taxon>Fungi</taxon>
        <taxon>Dikarya</taxon>
        <taxon>Ascomycota</taxon>
        <taxon>Pezizomycotina</taxon>
        <taxon>Dothideomycetes</taxon>
        <taxon>Dothideomycetes incertae sedis</taxon>
        <taxon>Botryosphaeriales</taxon>
        <taxon>Botryosphaeriaceae</taxon>
        <taxon>Macrophomina</taxon>
    </lineage>
</organism>
<protein>
    <submittedName>
        <fullName evidence="2">Uncharacterized protein</fullName>
    </submittedName>
</protein>
<dbReference type="InParanoid" id="K2RVE8"/>
<feature type="region of interest" description="Disordered" evidence="1">
    <location>
        <begin position="1"/>
        <end position="24"/>
    </location>
</feature>
<evidence type="ECO:0000313" key="3">
    <source>
        <dbReference type="Proteomes" id="UP000007129"/>
    </source>
</evidence>
<dbReference type="VEuPathDB" id="FungiDB:MPH_04004"/>
<evidence type="ECO:0000313" key="2">
    <source>
        <dbReference type="EMBL" id="EKG18778.1"/>
    </source>
</evidence>
<feature type="compositionally biased region" description="Low complexity" evidence="1">
    <location>
        <begin position="1"/>
        <end position="23"/>
    </location>
</feature>
<reference evidence="2 3" key="1">
    <citation type="journal article" date="2012" name="BMC Genomics">
        <title>Tools to kill: Genome of one of the most destructive plant pathogenic fungi Macrophomina phaseolina.</title>
        <authorList>
            <person name="Islam M.S."/>
            <person name="Haque M.S."/>
            <person name="Islam M.M."/>
            <person name="Emdad E.M."/>
            <person name="Halim A."/>
            <person name="Hossen Q.M.M."/>
            <person name="Hossain M.Z."/>
            <person name="Ahmed B."/>
            <person name="Rahim S."/>
            <person name="Rahman M.S."/>
            <person name="Alam M.M."/>
            <person name="Hou S."/>
            <person name="Wan X."/>
            <person name="Saito J.A."/>
            <person name="Alam M."/>
        </authorList>
    </citation>
    <scope>NUCLEOTIDE SEQUENCE [LARGE SCALE GENOMIC DNA]</scope>
    <source>
        <strain evidence="2 3">MS6</strain>
    </source>
</reference>
<dbReference type="EMBL" id="AHHD01000177">
    <property type="protein sequence ID" value="EKG18778.1"/>
    <property type="molecule type" value="Genomic_DNA"/>
</dbReference>
<dbReference type="Proteomes" id="UP000007129">
    <property type="component" value="Unassembled WGS sequence"/>
</dbReference>
<comment type="caution">
    <text evidence="2">The sequence shown here is derived from an EMBL/GenBank/DDBJ whole genome shotgun (WGS) entry which is preliminary data.</text>
</comment>
<feature type="compositionally biased region" description="Low complexity" evidence="1">
    <location>
        <begin position="545"/>
        <end position="596"/>
    </location>
</feature>
<gene>
    <name evidence="2" type="ORF">MPH_04004</name>
</gene>
<proteinExistence type="predicted"/>
<dbReference type="HOGENOM" id="CLU_441499_0_0_1"/>
<name>K2RVE8_MACPH</name>
<accession>K2RVE8</accession>
<feature type="compositionally biased region" description="Low complexity" evidence="1">
    <location>
        <begin position="484"/>
        <end position="494"/>
    </location>
</feature>
<dbReference type="AlphaFoldDB" id="K2RVE8"/>
<feature type="compositionally biased region" description="Low complexity" evidence="1">
    <location>
        <begin position="526"/>
        <end position="535"/>
    </location>
</feature>
<dbReference type="OrthoDB" id="3944128at2759"/>
<dbReference type="STRING" id="1126212.K2RVE8"/>
<sequence>MPTASKPSSSSSNIISFRTPSSSTAPVLSSTLVTSFAPRLCALFESYFKLSFSNPLYSNVAKHPSSTFYTNLFKLSCYLLNTNLAQPFDNILAADSNQQLPSDAKLPTRRHFNAFYRLSTLICGSNYISEPNEPGASNNENIKAIATTRDNCFFRFSIIFLVHNSELCKSFRHCPYDNCIVPSLRRIYELPTAEFQPNNPYLHTSAENKHEHSYDGPTELTSDHTTPIYTNHDRYIGLPLDLLHPRDMQAQSQEPRIFFVDNSCVWLNIQQHSRRPDIVRLCRPPSSVKRPTLTNPHSTSPSIYLTLDGLSAERACGASTTPVAAPTHVLASFDPSEISTITWDSTVINNTATLPGGTIVGSWTVTWWTTTRPLDWRAYSSQCAHASPGATPTFFPVDANVSTVIPADGSAALAATPFRVDPCRPFVAIPARVTRLDPAWASCFPDAEGGAFDPPWTITPVSGAKNVPGAPTSAPVEAPSAVDTTRPPTTTMTTAGRRSSIAPDLGTILSILVSSLSAAEASKQSASAASASADSVTTKAVESGRPSSATESARSSSGGSSRRTRSSSSTAGTDAATSSSSSSSSSSSATPSSAADASAPTFGMGAALIGLGLMAVLFL</sequence>